<evidence type="ECO:0000313" key="3">
    <source>
        <dbReference type="Proteomes" id="UP000030747"/>
    </source>
</evidence>
<reference evidence="2" key="1">
    <citation type="submission" date="2013-10" db="EMBL/GenBank/DDBJ databases">
        <title>Genomic analysis of the causative agents of coccidiosis in chickens.</title>
        <authorList>
            <person name="Reid A.J."/>
            <person name="Blake D."/>
            <person name="Billington K."/>
            <person name="Browne H."/>
            <person name="Dunn M."/>
            <person name="Hung S."/>
            <person name="Kawahara F."/>
            <person name="Miranda-Saavedra D."/>
            <person name="Mourier T."/>
            <person name="Nagra H."/>
            <person name="Otto T.D."/>
            <person name="Rawlings N."/>
            <person name="Sanchez A."/>
            <person name="Sanders M."/>
            <person name="Subramaniam C."/>
            <person name="Tay Y."/>
            <person name="Dear P."/>
            <person name="Doerig C."/>
            <person name="Gruber A."/>
            <person name="Parkinson J."/>
            <person name="Shirley M."/>
            <person name="Wan K.L."/>
            <person name="Berriman M."/>
            <person name="Tomley F."/>
            <person name="Pain A."/>
        </authorList>
    </citation>
    <scope>NUCLEOTIDE SEQUENCE [LARGE SCALE GENOMIC DNA]</scope>
    <source>
        <strain evidence="2">Houghton</strain>
    </source>
</reference>
<sequence>MPAAIPPLPLAAVATTAAAAAAAAAPSTAAAASPSTRLPQKQQKQQQQQQQQLTIFSFLNESNVAGRHVLRAAPDTKGKAAKSSNKTKVAAAEKPLIRAVESCCYKYELLRLLLLLLRAELYLPRKLACSLLQLPLQLRRCGAVGCPAAAAAAVVPAAAARQQQEPSLLLRGRFASCCSASHTGAAAATAAAAIEQTARFVSKLGRI</sequence>
<evidence type="ECO:0000256" key="1">
    <source>
        <dbReference type="SAM" id="SignalP"/>
    </source>
</evidence>
<gene>
    <name evidence="2" type="ORF">ETH_00019320</name>
</gene>
<reference evidence="2" key="2">
    <citation type="submission" date="2013-10" db="EMBL/GenBank/DDBJ databases">
        <authorList>
            <person name="Aslett M."/>
        </authorList>
    </citation>
    <scope>NUCLEOTIDE SEQUENCE [LARGE SCALE GENOMIC DNA]</scope>
    <source>
        <strain evidence="2">Houghton</strain>
    </source>
</reference>
<accession>U6KU52</accession>
<keyword evidence="1" id="KW-0732">Signal</keyword>
<dbReference type="VEuPathDB" id="ToxoDB:ETH_00019320"/>
<protein>
    <submittedName>
        <fullName evidence="2">Uncharacterized protein</fullName>
    </submittedName>
</protein>
<proteinExistence type="predicted"/>
<feature type="chain" id="PRO_5004673038" evidence="1">
    <location>
        <begin position="25"/>
        <end position="207"/>
    </location>
</feature>
<dbReference type="AlphaFoldDB" id="U6KU52"/>
<organism evidence="2 3">
    <name type="scientific">Eimeria tenella</name>
    <name type="common">Coccidian parasite</name>
    <dbReference type="NCBI Taxonomy" id="5802"/>
    <lineage>
        <taxon>Eukaryota</taxon>
        <taxon>Sar</taxon>
        <taxon>Alveolata</taxon>
        <taxon>Apicomplexa</taxon>
        <taxon>Conoidasida</taxon>
        <taxon>Coccidia</taxon>
        <taxon>Eucoccidiorida</taxon>
        <taxon>Eimeriorina</taxon>
        <taxon>Eimeriidae</taxon>
        <taxon>Eimeria</taxon>
    </lineage>
</organism>
<dbReference type="EMBL" id="HG675163">
    <property type="protein sequence ID" value="CDJ40428.1"/>
    <property type="molecule type" value="Genomic_DNA"/>
</dbReference>
<keyword evidence="3" id="KW-1185">Reference proteome</keyword>
<name>U6KU52_EIMTE</name>
<feature type="signal peptide" evidence="1">
    <location>
        <begin position="1"/>
        <end position="24"/>
    </location>
</feature>
<dbReference type="Proteomes" id="UP000030747">
    <property type="component" value="Unassembled WGS sequence"/>
</dbReference>
<evidence type="ECO:0000313" key="2">
    <source>
        <dbReference type="EMBL" id="CDJ40428.1"/>
    </source>
</evidence>
<dbReference type="GeneID" id="25252993"/>
<dbReference type="RefSeq" id="XP_013231178.1">
    <property type="nucleotide sequence ID" value="XM_013375724.1"/>
</dbReference>